<dbReference type="SUPFAM" id="SSF51430">
    <property type="entry name" value="NAD(P)-linked oxidoreductase"/>
    <property type="match status" value="1"/>
</dbReference>
<accession>A0A8B6M9E7</accession>
<dbReference type="Proteomes" id="UP000485880">
    <property type="component" value="Unassembled WGS sequence"/>
</dbReference>
<dbReference type="PANTHER" id="PTHR43312">
    <property type="entry name" value="D-THREO-ALDOSE 1-DEHYDROGENASE"/>
    <property type="match status" value="1"/>
</dbReference>
<dbReference type="RefSeq" id="WP_174513314.1">
    <property type="nucleotide sequence ID" value="NZ_CABFMQ020000098.1"/>
</dbReference>
<dbReference type="Pfam" id="PF00248">
    <property type="entry name" value="Aldo_ket_red"/>
    <property type="match status" value="1"/>
</dbReference>
<gene>
    <name evidence="2" type="ORF">MPC4_40131</name>
</gene>
<reference evidence="2 3" key="1">
    <citation type="submission" date="2019-05" db="EMBL/GenBank/DDBJ databases">
        <authorList>
            <person name="Farhan Ul Haque M."/>
        </authorList>
    </citation>
    <scope>NUCLEOTIDE SEQUENCE [LARGE SCALE GENOMIC DNA]</scope>
    <source>
        <strain evidence="2">2</strain>
    </source>
</reference>
<dbReference type="EMBL" id="CABFMQ020000098">
    <property type="protein sequence ID" value="VTZ51534.1"/>
    <property type="molecule type" value="Genomic_DNA"/>
</dbReference>
<dbReference type="InterPro" id="IPR023210">
    <property type="entry name" value="NADP_OxRdtase_dom"/>
</dbReference>
<protein>
    <recommendedName>
        <fullName evidence="1">NADP-dependent oxidoreductase domain-containing protein</fullName>
    </recommendedName>
</protein>
<evidence type="ECO:0000259" key="1">
    <source>
        <dbReference type="Pfam" id="PF00248"/>
    </source>
</evidence>
<sequence>MRTVVCPGLGRDVSVLGFGCASLGSRVSEAQSRRVLDYAFERGVNWFDVAPPHGDGEAETILGHFLSGRRDRAVVSTRIGVARPSLSPVMHFIGAIKRSALNAFPGISALAFGRMKLIRQREPLRAESIEPSVVESLRRLQTDYIDVLALQDPTPEDCGNPAILAALQHVVDKGYVRCLSIIGDPDAIEAARAHPIFAIVQFRSNPFHRTVERVRSTPPSAAEAFFVLQSAFGGGAYERLSHLLVGDGGRLASLASQLAYGPPFMASEILIDYAFGNNPKGVVVVAMSQPAHIELNCARASRAPRTDVVEFVNKTVLASPAAKMPPHF</sequence>
<dbReference type="AlphaFoldDB" id="A0A8B6M9E7"/>
<name>A0A8B6M9E7_METTU</name>
<dbReference type="Gene3D" id="3.20.20.100">
    <property type="entry name" value="NADP-dependent oxidoreductase domain"/>
    <property type="match status" value="1"/>
</dbReference>
<comment type="caution">
    <text evidence="2">The sequence shown here is derived from an EMBL/GenBank/DDBJ whole genome shotgun (WGS) entry which is preliminary data.</text>
</comment>
<evidence type="ECO:0000313" key="2">
    <source>
        <dbReference type="EMBL" id="VTZ51534.1"/>
    </source>
</evidence>
<organism evidence="2 3">
    <name type="scientific">Methylocella tundrae</name>
    <dbReference type="NCBI Taxonomy" id="227605"/>
    <lineage>
        <taxon>Bacteria</taxon>
        <taxon>Pseudomonadati</taxon>
        <taxon>Pseudomonadota</taxon>
        <taxon>Alphaproteobacteria</taxon>
        <taxon>Hyphomicrobiales</taxon>
        <taxon>Beijerinckiaceae</taxon>
        <taxon>Methylocella</taxon>
    </lineage>
</organism>
<dbReference type="InterPro" id="IPR053135">
    <property type="entry name" value="AKR2_Oxidoreductase"/>
</dbReference>
<proteinExistence type="predicted"/>
<dbReference type="InterPro" id="IPR036812">
    <property type="entry name" value="NAD(P)_OxRdtase_dom_sf"/>
</dbReference>
<keyword evidence="3" id="KW-1185">Reference proteome</keyword>
<feature type="domain" description="NADP-dependent oxidoreductase" evidence="1">
    <location>
        <begin position="16"/>
        <end position="297"/>
    </location>
</feature>
<dbReference type="PANTHER" id="PTHR43312:SF1">
    <property type="entry name" value="NADP-DEPENDENT OXIDOREDUCTASE DOMAIN-CONTAINING PROTEIN"/>
    <property type="match status" value="1"/>
</dbReference>
<evidence type="ECO:0000313" key="3">
    <source>
        <dbReference type="Proteomes" id="UP000485880"/>
    </source>
</evidence>